<keyword evidence="2 6" id="KW-0699">rRNA-binding</keyword>
<feature type="domain" description="Large ribosomal subunit protein uL10-like insertion" evidence="7">
    <location>
        <begin position="110"/>
        <end position="179"/>
    </location>
</feature>
<dbReference type="Proteomes" id="UP000317158">
    <property type="component" value="Unassembled WGS sequence"/>
</dbReference>
<dbReference type="NCBIfam" id="NF003098">
    <property type="entry name" value="PRK04019.1-5"/>
    <property type="match status" value="1"/>
</dbReference>
<dbReference type="InterPro" id="IPR022909">
    <property type="entry name" value="Ribosomal_uL10_arc"/>
</dbReference>
<dbReference type="GO" id="GO:0003735">
    <property type="term" value="F:structural constituent of ribosome"/>
    <property type="evidence" value="ECO:0007669"/>
    <property type="project" value="TreeGrafter"/>
</dbReference>
<evidence type="ECO:0000256" key="6">
    <source>
        <dbReference type="HAMAP-Rule" id="MF_00280"/>
    </source>
</evidence>
<evidence type="ECO:0000256" key="1">
    <source>
        <dbReference type="ARBA" id="ARBA00008889"/>
    </source>
</evidence>
<dbReference type="SUPFAM" id="SSF160369">
    <property type="entry name" value="Ribosomal protein L10-like"/>
    <property type="match status" value="1"/>
</dbReference>
<evidence type="ECO:0000313" key="9">
    <source>
        <dbReference type="Proteomes" id="UP000317158"/>
    </source>
</evidence>
<evidence type="ECO:0000256" key="5">
    <source>
        <dbReference type="ARBA" id="ARBA00023274"/>
    </source>
</evidence>
<dbReference type="Gene3D" id="6.10.140.760">
    <property type="match status" value="1"/>
</dbReference>
<dbReference type="Gene3D" id="3.30.70.1730">
    <property type="match status" value="1"/>
</dbReference>
<dbReference type="PANTHER" id="PTHR45699:SF3">
    <property type="entry name" value="LARGE RIBOSOMAL SUBUNIT PROTEIN UL10"/>
    <property type="match status" value="1"/>
</dbReference>
<protein>
    <recommendedName>
        <fullName evidence="6">Large ribosomal subunit protein uL10</fullName>
    </recommendedName>
    <alternativeName>
        <fullName evidence="6">Acidic ribosomal protein P0 homolog</fullName>
    </alternativeName>
</protein>
<dbReference type="InterPro" id="IPR050323">
    <property type="entry name" value="Ribosomal_protein_uL10"/>
</dbReference>
<dbReference type="PANTHER" id="PTHR45699">
    <property type="entry name" value="60S ACIDIC RIBOSOMAL PROTEIN P0"/>
    <property type="match status" value="1"/>
</dbReference>
<accession>A0A520KSD4</accession>
<comment type="function">
    <text evidence="6">Forms part of the ribosomal stalk, playing a central role in the interaction of the ribosome with GTP-bound translation factors.</text>
</comment>
<dbReference type="Gene3D" id="3.90.105.20">
    <property type="match status" value="1"/>
</dbReference>
<dbReference type="InterPro" id="IPR001790">
    <property type="entry name" value="Ribosomal_uL10"/>
</dbReference>
<keyword evidence="5 6" id="KW-0687">Ribonucleoprotein</keyword>
<keyword evidence="3 6" id="KW-0694">RNA-binding</keyword>
<dbReference type="EMBL" id="RXIF01000004">
    <property type="protein sequence ID" value="RZN64833.1"/>
    <property type="molecule type" value="Genomic_DNA"/>
</dbReference>
<evidence type="ECO:0000256" key="2">
    <source>
        <dbReference type="ARBA" id="ARBA00022730"/>
    </source>
</evidence>
<dbReference type="Pfam" id="PF17777">
    <property type="entry name" value="RL10P_insert"/>
    <property type="match status" value="1"/>
</dbReference>
<evidence type="ECO:0000256" key="3">
    <source>
        <dbReference type="ARBA" id="ARBA00022884"/>
    </source>
</evidence>
<dbReference type="GO" id="GO:0022625">
    <property type="term" value="C:cytosolic large ribosomal subunit"/>
    <property type="evidence" value="ECO:0007669"/>
    <property type="project" value="TreeGrafter"/>
</dbReference>
<reference evidence="8 9" key="1">
    <citation type="journal article" date="2019" name="Nat. Microbiol.">
        <title>Wide diversity of methane and short-chain alkane metabolisms in uncultured archaea.</title>
        <authorList>
            <person name="Borrel G."/>
            <person name="Adam P.S."/>
            <person name="McKay L.J."/>
            <person name="Chen L.X."/>
            <person name="Sierra-Garcia I.N."/>
            <person name="Sieber C.M."/>
            <person name="Letourneur Q."/>
            <person name="Ghozlane A."/>
            <person name="Andersen G.L."/>
            <person name="Li W.J."/>
            <person name="Hallam S.J."/>
            <person name="Muyzer G."/>
            <person name="de Oliveira V.M."/>
            <person name="Inskeep W.P."/>
            <person name="Banfield J.F."/>
            <person name="Gribaldo S."/>
        </authorList>
    </citation>
    <scope>NUCLEOTIDE SEQUENCE [LARGE SCALE GENOMIC DNA]</scope>
    <source>
        <strain evidence="8">NM1a</strain>
    </source>
</reference>
<comment type="similarity">
    <text evidence="1 6">Belongs to the universal ribosomal protein uL10 family.</text>
</comment>
<organism evidence="8 9">
    <name type="scientific">Methanoliparum thermophilum</name>
    <dbReference type="NCBI Taxonomy" id="2491083"/>
    <lineage>
        <taxon>Archaea</taxon>
        <taxon>Methanobacteriati</taxon>
        <taxon>Methanobacteriota</taxon>
        <taxon>Candidatus Methanoliparia</taxon>
        <taxon>Candidatus Methanoliparales</taxon>
        <taxon>Candidatus Methanoliparaceae</taxon>
        <taxon>Candidatus Methanoliparum</taxon>
    </lineage>
</organism>
<dbReference type="GO" id="GO:0000027">
    <property type="term" value="P:ribosomal large subunit assembly"/>
    <property type="evidence" value="ECO:0007669"/>
    <property type="project" value="TreeGrafter"/>
</dbReference>
<evidence type="ECO:0000259" key="7">
    <source>
        <dbReference type="Pfam" id="PF17777"/>
    </source>
</evidence>
<keyword evidence="4 6" id="KW-0689">Ribosomal protein</keyword>
<gene>
    <name evidence="6" type="primary">rpl10</name>
    <name evidence="6" type="synonym">rplP0</name>
    <name evidence="8" type="ORF">EF806_01935</name>
</gene>
<comment type="subunit">
    <text evidence="6">Part of the 50S ribosomal subunit. Forms part of the ribosomal stalk which helps the ribosome interact with GTP-bound translation factors. Forms a heptameric L10(L12)2(L12)2(L12)2 complex, where L10 forms an elongated spine to which the L12 dimers bind in a sequential fashion.</text>
</comment>
<dbReference type="GO" id="GO:0070180">
    <property type="term" value="F:large ribosomal subunit rRNA binding"/>
    <property type="evidence" value="ECO:0007669"/>
    <property type="project" value="UniProtKB-UniRule"/>
</dbReference>
<evidence type="ECO:0000256" key="4">
    <source>
        <dbReference type="ARBA" id="ARBA00022980"/>
    </source>
</evidence>
<evidence type="ECO:0000313" key="8">
    <source>
        <dbReference type="EMBL" id="RZN64833.1"/>
    </source>
</evidence>
<name>A0A520KSD4_METT2</name>
<dbReference type="AlphaFoldDB" id="A0A520KSD4"/>
<dbReference type="InterPro" id="IPR040637">
    <property type="entry name" value="Ribosomal_uL10-like_insert"/>
</dbReference>
<dbReference type="InterPro" id="IPR043141">
    <property type="entry name" value="Ribosomal_uL10-like_sf"/>
</dbReference>
<dbReference type="GO" id="GO:0002181">
    <property type="term" value="P:cytoplasmic translation"/>
    <property type="evidence" value="ECO:0007669"/>
    <property type="project" value="TreeGrafter"/>
</dbReference>
<sequence>MSIIAKNRGIDWKKSTVDEISTDISKYKTIGIVGMKDVPARQMQEIREKLRRDAVIRMNKNVLIRRALSSQGLERLSDEVKDQTALVFSNKDAFKLFKLLESSKSFAPLKAGELAPTDIIIKKGPTPFKPGPIVGELQRVGIPAAIESGKVIIREDKVILKSGEEVSPKIAEVLNLLKIYPKRLGLDLKVAFEEGETFYKSDLYIDIEKYKTDVINAVNSAYNLAFNTAYPIPEVLPSLIAKAVNDAKNLVFNANIYEPAVIDMLLLKGWRNMLSLASRINEDALDKDLKDKLNIGGVL</sequence>
<dbReference type="Pfam" id="PF00466">
    <property type="entry name" value="Ribosomal_L10"/>
    <property type="match status" value="1"/>
</dbReference>
<dbReference type="InterPro" id="IPR043164">
    <property type="entry name" value="Ribosomal_uL10-like_insert_sf"/>
</dbReference>
<proteinExistence type="inferred from homology"/>
<comment type="caution">
    <text evidence="8">The sequence shown here is derived from an EMBL/GenBank/DDBJ whole genome shotgun (WGS) entry which is preliminary data.</text>
</comment>
<dbReference type="HAMAP" id="MF_00280">
    <property type="entry name" value="Ribosomal_uL10_arch"/>
    <property type="match status" value="1"/>
</dbReference>